<feature type="transmembrane region" description="Helical" evidence="2">
    <location>
        <begin position="143"/>
        <end position="163"/>
    </location>
</feature>
<evidence type="ECO:0000313" key="5">
    <source>
        <dbReference type="Proteomes" id="UP000198506"/>
    </source>
</evidence>
<dbReference type="EMBL" id="FOZN01000004">
    <property type="protein sequence ID" value="SFS19104.1"/>
    <property type="molecule type" value="Genomic_DNA"/>
</dbReference>
<dbReference type="SMART" id="SM00014">
    <property type="entry name" value="acidPPc"/>
    <property type="match status" value="1"/>
</dbReference>
<sequence>MPSDRTQPVHGPAGERQQDTSVGSVELTHWRSRLGHRMAQLAKWLGEVVTPYGTLLITLAVGAAIAFGLSLLAVEVYDAVTDEDGIAGIDRPVLDAILTIRSPGADAFITAFTDLAGTVGMPLVAVAALVILSIRRRSWTPTVLIVATGAGSLLMTVAGKLLIGRDRPPIIDAVPPYEVSASFPSGHTLNAAAILGVIAYLLILRRLTTWSRVLIVVVAVVASLLVAASRVYLGHHWVTDVVAGWALGAAWLALVITAHRLYLTSRLRHDQAAA</sequence>
<name>A0AA94HQT7_9MICO</name>
<dbReference type="InterPro" id="IPR036938">
    <property type="entry name" value="PAP2/HPO_sf"/>
</dbReference>
<dbReference type="PANTHER" id="PTHR14969:SF13">
    <property type="entry name" value="AT30094P"/>
    <property type="match status" value="1"/>
</dbReference>
<dbReference type="CDD" id="cd03392">
    <property type="entry name" value="PAP2_like_2"/>
    <property type="match status" value="1"/>
</dbReference>
<reference evidence="4 5" key="1">
    <citation type="submission" date="2016-10" db="EMBL/GenBank/DDBJ databases">
        <authorList>
            <person name="Varghese N."/>
            <person name="Submissions S."/>
        </authorList>
    </citation>
    <scope>NUCLEOTIDE SEQUENCE [LARGE SCALE GENOMIC DNA]</scope>
    <source>
        <strain evidence="4 5">IAM 15147</strain>
    </source>
</reference>
<dbReference type="InterPro" id="IPR000326">
    <property type="entry name" value="PAP2/HPO"/>
</dbReference>
<keyword evidence="2" id="KW-0812">Transmembrane</keyword>
<keyword evidence="5" id="KW-1185">Reference proteome</keyword>
<dbReference type="Proteomes" id="UP000198506">
    <property type="component" value="Unassembled WGS sequence"/>
</dbReference>
<feature type="transmembrane region" description="Helical" evidence="2">
    <location>
        <begin position="107"/>
        <end position="131"/>
    </location>
</feature>
<evidence type="ECO:0000256" key="2">
    <source>
        <dbReference type="SAM" id="Phobius"/>
    </source>
</evidence>
<accession>A0AA94HQT7</accession>
<protein>
    <submittedName>
        <fullName evidence="4">Undecaprenyl-diphosphatase</fullName>
    </submittedName>
</protein>
<dbReference type="Gene3D" id="1.20.144.10">
    <property type="entry name" value="Phosphatidic acid phosphatase type 2/haloperoxidase"/>
    <property type="match status" value="1"/>
</dbReference>
<dbReference type="SUPFAM" id="SSF48317">
    <property type="entry name" value="Acid phosphatase/Vanadium-dependent haloperoxidase"/>
    <property type="match status" value="1"/>
</dbReference>
<comment type="caution">
    <text evidence="4">The sequence shown here is derived from an EMBL/GenBank/DDBJ whole genome shotgun (WGS) entry which is preliminary data.</text>
</comment>
<dbReference type="Pfam" id="PF01569">
    <property type="entry name" value="PAP2"/>
    <property type="match status" value="1"/>
</dbReference>
<evidence type="ECO:0000256" key="1">
    <source>
        <dbReference type="SAM" id="MobiDB-lite"/>
    </source>
</evidence>
<proteinExistence type="predicted"/>
<dbReference type="AlphaFoldDB" id="A0AA94HQT7"/>
<feature type="transmembrane region" description="Helical" evidence="2">
    <location>
        <begin position="183"/>
        <end position="204"/>
    </location>
</feature>
<feature type="transmembrane region" description="Helical" evidence="2">
    <location>
        <begin position="213"/>
        <end position="233"/>
    </location>
</feature>
<evidence type="ECO:0000313" key="4">
    <source>
        <dbReference type="EMBL" id="SFS19104.1"/>
    </source>
</evidence>
<keyword evidence="2" id="KW-1133">Transmembrane helix</keyword>
<feature type="region of interest" description="Disordered" evidence="1">
    <location>
        <begin position="1"/>
        <end position="22"/>
    </location>
</feature>
<dbReference type="PANTHER" id="PTHR14969">
    <property type="entry name" value="SPHINGOSINE-1-PHOSPHATE PHOSPHOHYDROLASE"/>
    <property type="match status" value="1"/>
</dbReference>
<dbReference type="RefSeq" id="WP_092919773.1">
    <property type="nucleotide sequence ID" value="NZ_FOZN01000004.1"/>
</dbReference>
<keyword evidence="2" id="KW-0472">Membrane</keyword>
<feature type="transmembrane region" description="Helical" evidence="2">
    <location>
        <begin position="245"/>
        <end position="263"/>
    </location>
</feature>
<feature type="transmembrane region" description="Helical" evidence="2">
    <location>
        <begin position="52"/>
        <end position="74"/>
    </location>
</feature>
<evidence type="ECO:0000259" key="3">
    <source>
        <dbReference type="SMART" id="SM00014"/>
    </source>
</evidence>
<feature type="domain" description="Phosphatidic acid phosphatase type 2/haloperoxidase" evidence="3">
    <location>
        <begin position="142"/>
        <end position="256"/>
    </location>
</feature>
<gene>
    <name evidence="4" type="ORF">SAMN04487783_2824</name>
</gene>
<organism evidence="4 5">
    <name type="scientific">Agrococcus baldri</name>
    <dbReference type="NCBI Taxonomy" id="153730"/>
    <lineage>
        <taxon>Bacteria</taxon>
        <taxon>Bacillati</taxon>
        <taxon>Actinomycetota</taxon>
        <taxon>Actinomycetes</taxon>
        <taxon>Micrococcales</taxon>
        <taxon>Microbacteriaceae</taxon>
        <taxon>Agrococcus</taxon>
    </lineage>
</organism>